<dbReference type="RefSeq" id="WP_102478196.1">
    <property type="nucleotide sequence ID" value="NZ_MDBO01000134.1"/>
</dbReference>
<proteinExistence type="predicted"/>
<reference evidence="2" key="1">
    <citation type="submission" date="2016-07" db="EMBL/GenBank/DDBJ databases">
        <title>Nontailed viruses are major unrecognized killers of bacteria in the ocean.</title>
        <authorList>
            <person name="Kauffman K."/>
            <person name="Hussain F."/>
            <person name="Yang J."/>
            <person name="Arevalo P."/>
            <person name="Brown J."/>
            <person name="Cutler M."/>
            <person name="Kelly L."/>
            <person name="Polz M.F."/>
        </authorList>
    </citation>
    <scope>NUCLEOTIDE SEQUENCE [LARGE SCALE GENOMIC DNA]</scope>
    <source>
        <strain evidence="2">10N.222.49.A5</strain>
    </source>
</reference>
<dbReference type="EMBL" id="MDBO01000134">
    <property type="protein sequence ID" value="PMP05822.1"/>
    <property type="molecule type" value="Genomic_DNA"/>
</dbReference>
<dbReference type="Proteomes" id="UP000235611">
    <property type="component" value="Unassembled WGS sequence"/>
</dbReference>
<protein>
    <submittedName>
        <fullName evidence="1">Uncharacterized protein</fullName>
    </submittedName>
</protein>
<accession>A0AAP8MSW5</accession>
<gene>
    <name evidence="1" type="ORF">BCS93_18265</name>
</gene>
<comment type="caution">
    <text evidence="1">The sequence shown here is derived from an EMBL/GenBank/DDBJ whole genome shotgun (WGS) entry which is preliminary data.</text>
</comment>
<dbReference type="AlphaFoldDB" id="A0AAP8MSW5"/>
<evidence type="ECO:0000313" key="2">
    <source>
        <dbReference type="Proteomes" id="UP000235611"/>
    </source>
</evidence>
<evidence type="ECO:0000313" key="1">
    <source>
        <dbReference type="EMBL" id="PMP05822.1"/>
    </source>
</evidence>
<organism evidence="1 2">
    <name type="scientific">Vibrio breoganii</name>
    <dbReference type="NCBI Taxonomy" id="553239"/>
    <lineage>
        <taxon>Bacteria</taxon>
        <taxon>Pseudomonadati</taxon>
        <taxon>Pseudomonadota</taxon>
        <taxon>Gammaproteobacteria</taxon>
        <taxon>Vibrionales</taxon>
        <taxon>Vibrionaceae</taxon>
        <taxon>Vibrio</taxon>
    </lineage>
</organism>
<name>A0AAP8MSW5_9VIBR</name>
<sequence>MSHSSSDDLFVQVRTAHRLLAAYYQRLLPTIESIGKEANTVFDSWTPQLFNRPGKNPFDKWQWDLLPALVARYIFKNVNDNAKVSRNDYVVEFIVINDSGIVEEERHHQPDGLKLKQSVDKAKSVLQVGIYRSAIDSEVSFDRKWNQGNYPDYSKKSQQKWDNDFVVAGFEVPLDNLMTDEGILAINEMIASYLEQTAEEISAHKGEVEA</sequence>